<dbReference type="SUPFAM" id="SSF63817">
    <property type="entry name" value="Sortase"/>
    <property type="match status" value="1"/>
</dbReference>
<proteinExistence type="predicted"/>
<sequence length="298" mass="33253">MKKPLRSFKKPSKSTLLFVLAFIIGLSIFLYPIVMQIYSSMTQTRVIDTYQDSLDQLSQEEIDAYKNQIAEYNQNLSGSDIEQGYEDPFSDEPSNEVSAEGDRSSFNVFTDRLGDVLGHIDIPDINGNFPIYSGTSDAVLQKGIGYMENTSFPLGGESTHSVLTGHRGLPTSKLFTDLPDLEIGSVFYLNVLDETLAYQVTEINTVLPYETDLIAIQEGRDLVTLITCTPYMINTHRLLVMGERIPYSPEEPVAATITPDGVPNDNSYLLPIILASLTGLLVIAFIIYKKKTREENRQ</sequence>
<dbReference type="CDD" id="cd05827">
    <property type="entry name" value="Sortase_C"/>
    <property type="match status" value="1"/>
</dbReference>
<feature type="compositionally biased region" description="Acidic residues" evidence="3">
    <location>
        <begin position="83"/>
        <end position="94"/>
    </location>
</feature>
<organism evidence="5 6">
    <name type="scientific">Alkalibacterium thalassium</name>
    <dbReference type="NCBI Taxonomy" id="426701"/>
    <lineage>
        <taxon>Bacteria</taxon>
        <taxon>Bacillati</taxon>
        <taxon>Bacillota</taxon>
        <taxon>Bacilli</taxon>
        <taxon>Lactobacillales</taxon>
        <taxon>Carnobacteriaceae</taxon>
        <taxon>Alkalibacterium</taxon>
    </lineage>
</organism>
<dbReference type="GO" id="GO:0016787">
    <property type="term" value="F:hydrolase activity"/>
    <property type="evidence" value="ECO:0007669"/>
    <property type="project" value="UniProtKB-KW"/>
</dbReference>
<accession>A0A1G8ZVX1</accession>
<evidence type="ECO:0000313" key="5">
    <source>
        <dbReference type="EMBL" id="SDK18774.1"/>
    </source>
</evidence>
<dbReference type="Proteomes" id="UP000199433">
    <property type="component" value="Unassembled WGS sequence"/>
</dbReference>
<keyword evidence="6" id="KW-1185">Reference proteome</keyword>
<reference evidence="6" key="1">
    <citation type="submission" date="2016-10" db="EMBL/GenBank/DDBJ databases">
        <authorList>
            <person name="Varghese N."/>
            <person name="Submissions S."/>
        </authorList>
    </citation>
    <scope>NUCLEOTIDE SEQUENCE [LARGE SCALE GENOMIC DNA]</scope>
    <source>
        <strain evidence="6">DSM 19181</strain>
    </source>
</reference>
<dbReference type="STRING" id="426701.SAMN04488098_101631"/>
<keyword evidence="4" id="KW-1133">Transmembrane helix</keyword>
<evidence type="ECO:0000256" key="2">
    <source>
        <dbReference type="PIRSR" id="PIRSR605754-1"/>
    </source>
</evidence>
<keyword evidence="4" id="KW-0472">Membrane</keyword>
<dbReference type="Pfam" id="PF04203">
    <property type="entry name" value="Sortase"/>
    <property type="match status" value="1"/>
</dbReference>
<evidence type="ECO:0000256" key="4">
    <source>
        <dbReference type="SAM" id="Phobius"/>
    </source>
</evidence>
<keyword evidence="1" id="KW-0378">Hydrolase</keyword>
<dbReference type="Gene3D" id="2.40.260.10">
    <property type="entry name" value="Sortase"/>
    <property type="match status" value="1"/>
</dbReference>
<feature type="transmembrane region" description="Helical" evidence="4">
    <location>
        <begin position="268"/>
        <end position="288"/>
    </location>
</feature>
<dbReference type="InterPro" id="IPR023365">
    <property type="entry name" value="Sortase_dom-sf"/>
</dbReference>
<feature type="active site" description="Proton donor/acceptor" evidence="2">
    <location>
        <position position="166"/>
    </location>
</feature>
<dbReference type="NCBIfam" id="NF033745">
    <property type="entry name" value="class_C_sortase"/>
    <property type="match status" value="1"/>
</dbReference>
<dbReference type="InterPro" id="IPR042002">
    <property type="entry name" value="Sortase_C"/>
</dbReference>
<dbReference type="AlphaFoldDB" id="A0A1G8ZVX1"/>
<feature type="region of interest" description="Disordered" evidence="3">
    <location>
        <begin position="80"/>
        <end position="101"/>
    </location>
</feature>
<evidence type="ECO:0000313" key="6">
    <source>
        <dbReference type="Proteomes" id="UP000199433"/>
    </source>
</evidence>
<dbReference type="RefSeq" id="WP_091266408.1">
    <property type="nucleotide sequence ID" value="NZ_FNFK01000016.1"/>
</dbReference>
<name>A0A1G8ZVX1_9LACT</name>
<protein>
    <submittedName>
        <fullName evidence="5">LPXTG-site transpeptidase (Sortase) family protein</fullName>
    </submittedName>
</protein>
<gene>
    <name evidence="5" type="ORF">SAMN04488098_101631</name>
</gene>
<dbReference type="OrthoDB" id="1648028at2"/>
<evidence type="ECO:0000256" key="3">
    <source>
        <dbReference type="SAM" id="MobiDB-lite"/>
    </source>
</evidence>
<keyword evidence="4" id="KW-0812">Transmembrane</keyword>
<evidence type="ECO:0000256" key="1">
    <source>
        <dbReference type="ARBA" id="ARBA00022801"/>
    </source>
</evidence>
<dbReference type="EMBL" id="FNFK01000016">
    <property type="protein sequence ID" value="SDK18774.1"/>
    <property type="molecule type" value="Genomic_DNA"/>
</dbReference>
<dbReference type="InterPro" id="IPR005754">
    <property type="entry name" value="Sortase"/>
</dbReference>
<dbReference type="NCBIfam" id="TIGR01076">
    <property type="entry name" value="sortase_fam"/>
    <property type="match status" value="1"/>
</dbReference>
<feature type="active site" description="Acyl-thioester intermediate" evidence="2">
    <location>
        <position position="228"/>
    </location>
</feature>